<gene>
    <name evidence="3" type="ORF">ACFPQ6_12490</name>
</gene>
<reference evidence="4" key="1">
    <citation type="journal article" date="2019" name="Int. J. Syst. Evol. Microbiol.">
        <title>The Global Catalogue of Microorganisms (GCM) 10K type strain sequencing project: providing services to taxonomists for standard genome sequencing and annotation.</title>
        <authorList>
            <consortium name="The Broad Institute Genomics Platform"/>
            <consortium name="The Broad Institute Genome Sequencing Center for Infectious Disease"/>
            <person name="Wu L."/>
            <person name="Ma J."/>
        </authorList>
    </citation>
    <scope>NUCLEOTIDE SEQUENCE [LARGE SCALE GENOMIC DNA]</scope>
    <source>
        <strain evidence="4">CGMCC 1.15053</strain>
    </source>
</reference>
<keyword evidence="1" id="KW-0238">DNA-binding</keyword>
<dbReference type="CDD" id="cd00093">
    <property type="entry name" value="HTH_XRE"/>
    <property type="match status" value="1"/>
</dbReference>
<evidence type="ECO:0000259" key="2">
    <source>
        <dbReference type="PROSITE" id="PS50943"/>
    </source>
</evidence>
<comment type="caution">
    <text evidence="3">The sequence shown here is derived from an EMBL/GenBank/DDBJ whole genome shotgun (WGS) entry which is preliminary data.</text>
</comment>
<organism evidence="3 4">
    <name type="scientific">Deinococcus petrolearius</name>
    <dbReference type="NCBI Taxonomy" id="1751295"/>
    <lineage>
        <taxon>Bacteria</taxon>
        <taxon>Thermotogati</taxon>
        <taxon>Deinococcota</taxon>
        <taxon>Deinococci</taxon>
        <taxon>Deinococcales</taxon>
        <taxon>Deinococcaceae</taxon>
        <taxon>Deinococcus</taxon>
    </lineage>
</organism>
<dbReference type="RefSeq" id="WP_380049868.1">
    <property type="nucleotide sequence ID" value="NZ_JBHSOH010000015.1"/>
</dbReference>
<name>A0ABW1DNH5_9DEIO</name>
<sequence>MQLHERFRTLRADTGFRLKDLALQCDLSVPYLSDLERGRTQPSLQTLKALARAYHLTVQQLLSGVDGYGAATTTDSLPTGLATLIADPVLGAGLTPDWIQTLSRIELRGKRPRDKEAWYEIWRHLRRVMV</sequence>
<feature type="domain" description="HTH cro/C1-type" evidence="2">
    <location>
        <begin position="7"/>
        <end position="61"/>
    </location>
</feature>
<accession>A0ABW1DNH5</accession>
<dbReference type="InterPro" id="IPR050807">
    <property type="entry name" value="TransReg_Diox_bact_type"/>
</dbReference>
<keyword evidence="4" id="KW-1185">Reference proteome</keyword>
<dbReference type="SUPFAM" id="SSF47413">
    <property type="entry name" value="lambda repressor-like DNA-binding domains"/>
    <property type="match status" value="1"/>
</dbReference>
<dbReference type="EMBL" id="JBHSOH010000015">
    <property type="protein sequence ID" value="MFC5849126.1"/>
    <property type="molecule type" value="Genomic_DNA"/>
</dbReference>
<proteinExistence type="predicted"/>
<dbReference type="PANTHER" id="PTHR46797:SF1">
    <property type="entry name" value="METHYLPHOSPHONATE SYNTHASE"/>
    <property type="match status" value="1"/>
</dbReference>
<dbReference type="Gene3D" id="1.10.260.40">
    <property type="entry name" value="lambda repressor-like DNA-binding domains"/>
    <property type="match status" value="1"/>
</dbReference>
<evidence type="ECO:0000313" key="4">
    <source>
        <dbReference type="Proteomes" id="UP001595979"/>
    </source>
</evidence>
<dbReference type="InterPro" id="IPR010982">
    <property type="entry name" value="Lambda_DNA-bd_dom_sf"/>
</dbReference>
<protein>
    <submittedName>
        <fullName evidence="3">Helix-turn-helix domain-containing protein</fullName>
    </submittedName>
</protein>
<dbReference type="PANTHER" id="PTHR46797">
    <property type="entry name" value="HTH-TYPE TRANSCRIPTIONAL REGULATOR"/>
    <property type="match status" value="1"/>
</dbReference>
<evidence type="ECO:0000256" key="1">
    <source>
        <dbReference type="ARBA" id="ARBA00023125"/>
    </source>
</evidence>
<dbReference type="PROSITE" id="PS50943">
    <property type="entry name" value="HTH_CROC1"/>
    <property type="match status" value="1"/>
</dbReference>
<dbReference type="Proteomes" id="UP001595979">
    <property type="component" value="Unassembled WGS sequence"/>
</dbReference>
<evidence type="ECO:0000313" key="3">
    <source>
        <dbReference type="EMBL" id="MFC5849126.1"/>
    </source>
</evidence>
<dbReference type="Pfam" id="PF13560">
    <property type="entry name" value="HTH_31"/>
    <property type="match status" value="1"/>
</dbReference>
<dbReference type="SMART" id="SM00530">
    <property type="entry name" value="HTH_XRE"/>
    <property type="match status" value="1"/>
</dbReference>
<dbReference type="InterPro" id="IPR001387">
    <property type="entry name" value="Cro/C1-type_HTH"/>
</dbReference>